<organism evidence="2 3">
    <name type="scientific">Cirrhinus mrigala</name>
    <name type="common">Mrigala</name>
    <dbReference type="NCBI Taxonomy" id="683832"/>
    <lineage>
        <taxon>Eukaryota</taxon>
        <taxon>Metazoa</taxon>
        <taxon>Chordata</taxon>
        <taxon>Craniata</taxon>
        <taxon>Vertebrata</taxon>
        <taxon>Euteleostomi</taxon>
        <taxon>Actinopterygii</taxon>
        <taxon>Neopterygii</taxon>
        <taxon>Teleostei</taxon>
        <taxon>Ostariophysi</taxon>
        <taxon>Cypriniformes</taxon>
        <taxon>Cyprinidae</taxon>
        <taxon>Labeoninae</taxon>
        <taxon>Labeonini</taxon>
        <taxon>Cirrhinus</taxon>
    </lineage>
</organism>
<name>A0ABD0P388_CIRMR</name>
<sequence length="73" mass="8043">MFQGWDVPFFSEQDYLDLYTALSDSDADQRNQEQVNSDMKNEETAGAPAGSAPLRSPELIQPIANKSCDGVTM</sequence>
<dbReference type="AlphaFoldDB" id="A0ABD0P388"/>
<dbReference type="EMBL" id="JAMKFB020000018">
    <property type="protein sequence ID" value="KAL0168574.1"/>
    <property type="molecule type" value="Genomic_DNA"/>
</dbReference>
<evidence type="ECO:0000313" key="3">
    <source>
        <dbReference type="Proteomes" id="UP001529510"/>
    </source>
</evidence>
<dbReference type="Proteomes" id="UP001529510">
    <property type="component" value="Unassembled WGS sequence"/>
</dbReference>
<accession>A0ABD0P388</accession>
<proteinExistence type="predicted"/>
<evidence type="ECO:0000256" key="1">
    <source>
        <dbReference type="SAM" id="MobiDB-lite"/>
    </source>
</evidence>
<feature type="non-terminal residue" evidence="2">
    <location>
        <position position="73"/>
    </location>
</feature>
<feature type="region of interest" description="Disordered" evidence="1">
    <location>
        <begin position="25"/>
        <end position="73"/>
    </location>
</feature>
<comment type="caution">
    <text evidence="2">The sequence shown here is derived from an EMBL/GenBank/DDBJ whole genome shotgun (WGS) entry which is preliminary data.</text>
</comment>
<keyword evidence="3" id="KW-1185">Reference proteome</keyword>
<evidence type="ECO:0000313" key="2">
    <source>
        <dbReference type="EMBL" id="KAL0168574.1"/>
    </source>
</evidence>
<protein>
    <submittedName>
        <fullName evidence="2">Uncharacterized protein</fullName>
    </submittedName>
</protein>
<gene>
    <name evidence="2" type="ORF">M9458_036796</name>
</gene>
<reference evidence="2 3" key="1">
    <citation type="submission" date="2024-05" db="EMBL/GenBank/DDBJ databases">
        <title>Genome sequencing and assembly of Indian major carp, Cirrhinus mrigala (Hamilton, 1822).</title>
        <authorList>
            <person name="Mohindra V."/>
            <person name="Chowdhury L.M."/>
            <person name="Lal K."/>
            <person name="Jena J.K."/>
        </authorList>
    </citation>
    <scope>NUCLEOTIDE SEQUENCE [LARGE SCALE GENOMIC DNA]</scope>
    <source>
        <strain evidence="2">CM1030</strain>
        <tissue evidence="2">Blood</tissue>
    </source>
</reference>